<keyword evidence="2" id="KW-1185">Reference proteome</keyword>
<evidence type="ECO:0000313" key="1">
    <source>
        <dbReference type="EMBL" id="KGM57470.1"/>
    </source>
</evidence>
<name>A0A0A0F4N1_9GAMM</name>
<dbReference type="RefSeq" id="WP_036206872.1">
    <property type="nucleotide sequence ID" value="NZ_AVPT01000002.1"/>
</dbReference>
<dbReference type="EMBL" id="AVPT01000002">
    <property type="protein sequence ID" value="KGM57470.1"/>
    <property type="molecule type" value="Genomic_DNA"/>
</dbReference>
<gene>
    <name evidence="1" type="ORF">N799_05195</name>
</gene>
<dbReference type="Proteomes" id="UP000029989">
    <property type="component" value="Unassembled WGS sequence"/>
</dbReference>
<dbReference type="STRING" id="913325.N799_05195"/>
<accession>A0A0A0F4N1</accession>
<protein>
    <submittedName>
        <fullName evidence="1">Uncharacterized protein</fullName>
    </submittedName>
</protein>
<reference evidence="1 2" key="1">
    <citation type="journal article" date="2015" name="Stand. Genomic Sci.">
        <title>Genomic information of the arsenic-resistant bacterium Lysobacter arseniciresistens type strain ZS79(T) and comparison of Lysobacter draft genomes.</title>
        <authorList>
            <person name="Liu L."/>
            <person name="Zhang S."/>
            <person name="Luo M."/>
            <person name="Wang G."/>
        </authorList>
    </citation>
    <scope>NUCLEOTIDE SEQUENCE [LARGE SCALE GENOMIC DNA]</scope>
    <source>
        <strain evidence="1 2">ZS79</strain>
    </source>
</reference>
<evidence type="ECO:0000313" key="2">
    <source>
        <dbReference type="Proteomes" id="UP000029989"/>
    </source>
</evidence>
<dbReference type="AlphaFoldDB" id="A0A0A0F4N1"/>
<organism evidence="1 2">
    <name type="scientific">Lysobacter arseniciresistens ZS79</name>
    <dbReference type="NCBI Taxonomy" id="913325"/>
    <lineage>
        <taxon>Bacteria</taxon>
        <taxon>Pseudomonadati</taxon>
        <taxon>Pseudomonadota</taxon>
        <taxon>Gammaproteobacteria</taxon>
        <taxon>Lysobacterales</taxon>
        <taxon>Lysobacteraceae</taxon>
        <taxon>Novilysobacter</taxon>
    </lineage>
</organism>
<sequence length="107" mass="12013">MTQRQQLIDKLTPSRRYQAVDPGLVRMNSGRYLFAATDTNAGYFLITDERGQLAPLDTSVLGQLVQEAKLYGVKLKNMRIFGSQSLIKRVPADGRFYGVERLVEASC</sequence>
<comment type="caution">
    <text evidence="1">The sequence shown here is derived from an EMBL/GenBank/DDBJ whole genome shotgun (WGS) entry which is preliminary data.</text>
</comment>
<proteinExistence type="predicted"/>